<name>A0ABV7L7H6_9PROT</name>
<evidence type="ECO:0000256" key="3">
    <source>
        <dbReference type="SAM" id="SignalP"/>
    </source>
</evidence>
<protein>
    <submittedName>
        <fullName evidence="4">SCO family protein</fullName>
    </submittedName>
</protein>
<accession>A0ABV7L7H6</accession>
<evidence type="ECO:0000256" key="1">
    <source>
        <dbReference type="ARBA" id="ARBA00010996"/>
    </source>
</evidence>
<dbReference type="CDD" id="cd02968">
    <property type="entry name" value="SCO"/>
    <property type="match status" value="1"/>
</dbReference>
<keyword evidence="2" id="KW-0472">Membrane</keyword>
<sequence>MSRRLRMAVLPPAALLALCLCLAAPATAGLTRAELDDVGVTLPPQARLPLAAPFRDAQGQALTLGEAAGGRPVALFPVDYGCRMVCGVALQALAGLVAELPPEAARGWRLLVVGLDPADGPQEAAAARTRFLADLPAVAPELRFLTGDAAAIGAVTGAVGYRYAYDAERGEFAHPVAMALAGRDGRLARVLSPLAARGTDLRLALQESGRAPDGLVQAVRALCYRFDPATGRYTVLVDRVMTGLALLSAGLLAAGVLWLLRRERRRRRDGATEAGHG</sequence>
<dbReference type="InterPro" id="IPR003782">
    <property type="entry name" value="SCO1/SenC"/>
</dbReference>
<dbReference type="EMBL" id="JBHRTR010000048">
    <property type="protein sequence ID" value="MFC3230621.1"/>
    <property type="molecule type" value="Genomic_DNA"/>
</dbReference>
<comment type="similarity">
    <text evidence="1">Belongs to the SCO1/2 family.</text>
</comment>
<proteinExistence type="inferred from homology"/>
<keyword evidence="2" id="KW-0812">Transmembrane</keyword>
<dbReference type="InterPro" id="IPR036249">
    <property type="entry name" value="Thioredoxin-like_sf"/>
</dbReference>
<keyword evidence="3" id="KW-0732">Signal</keyword>
<dbReference type="Pfam" id="PF02630">
    <property type="entry name" value="SCO1-SenC"/>
    <property type="match status" value="1"/>
</dbReference>
<feature type="chain" id="PRO_5045534131" evidence="3">
    <location>
        <begin position="29"/>
        <end position="277"/>
    </location>
</feature>
<evidence type="ECO:0000256" key="2">
    <source>
        <dbReference type="SAM" id="Phobius"/>
    </source>
</evidence>
<gene>
    <name evidence="4" type="ORF">ACFOGJ_25460</name>
</gene>
<evidence type="ECO:0000313" key="4">
    <source>
        <dbReference type="EMBL" id="MFC3230621.1"/>
    </source>
</evidence>
<feature type="transmembrane region" description="Helical" evidence="2">
    <location>
        <begin position="240"/>
        <end position="260"/>
    </location>
</feature>
<dbReference type="RefSeq" id="WP_379905958.1">
    <property type="nucleotide sequence ID" value="NZ_JBHRTR010000048.1"/>
</dbReference>
<dbReference type="Gene3D" id="3.40.30.10">
    <property type="entry name" value="Glutaredoxin"/>
    <property type="match status" value="1"/>
</dbReference>
<keyword evidence="2" id="KW-1133">Transmembrane helix</keyword>
<organism evidence="4 5">
    <name type="scientific">Marinibaculum pumilum</name>
    <dbReference type="NCBI Taxonomy" id="1766165"/>
    <lineage>
        <taxon>Bacteria</taxon>
        <taxon>Pseudomonadati</taxon>
        <taxon>Pseudomonadota</taxon>
        <taxon>Alphaproteobacteria</taxon>
        <taxon>Rhodospirillales</taxon>
        <taxon>Rhodospirillaceae</taxon>
        <taxon>Marinibaculum</taxon>
    </lineage>
</organism>
<dbReference type="SUPFAM" id="SSF52833">
    <property type="entry name" value="Thioredoxin-like"/>
    <property type="match status" value="1"/>
</dbReference>
<dbReference type="Proteomes" id="UP001595528">
    <property type="component" value="Unassembled WGS sequence"/>
</dbReference>
<reference evidence="5" key="1">
    <citation type="journal article" date="2019" name="Int. J. Syst. Evol. Microbiol.">
        <title>The Global Catalogue of Microorganisms (GCM) 10K type strain sequencing project: providing services to taxonomists for standard genome sequencing and annotation.</title>
        <authorList>
            <consortium name="The Broad Institute Genomics Platform"/>
            <consortium name="The Broad Institute Genome Sequencing Center for Infectious Disease"/>
            <person name="Wu L."/>
            <person name="Ma J."/>
        </authorList>
    </citation>
    <scope>NUCLEOTIDE SEQUENCE [LARGE SCALE GENOMIC DNA]</scope>
    <source>
        <strain evidence="5">KCTC 42964</strain>
    </source>
</reference>
<feature type="signal peptide" evidence="3">
    <location>
        <begin position="1"/>
        <end position="28"/>
    </location>
</feature>
<comment type="caution">
    <text evidence="4">The sequence shown here is derived from an EMBL/GenBank/DDBJ whole genome shotgun (WGS) entry which is preliminary data.</text>
</comment>
<keyword evidence="5" id="KW-1185">Reference proteome</keyword>
<evidence type="ECO:0000313" key="5">
    <source>
        <dbReference type="Proteomes" id="UP001595528"/>
    </source>
</evidence>